<dbReference type="GO" id="GO:0030246">
    <property type="term" value="F:carbohydrate binding"/>
    <property type="evidence" value="ECO:0007669"/>
    <property type="project" value="UniProtKB-KW"/>
</dbReference>
<dbReference type="PROSITE" id="PS50011">
    <property type="entry name" value="PROTEIN_KINASE_DOM"/>
    <property type="match status" value="1"/>
</dbReference>
<dbReference type="GO" id="GO:0004674">
    <property type="term" value="F:protein serine/threonine kinase activity"/>
    <property type="evidence" value="ECO:0007669"/>
    <property type="project" value="UniProtKB-KW"/>
</dbReference>
<evidence type="ECO:0000256" key="10">
    <source>
        <dbReference type="ARBA" id="ARBA00022777"/>
    </source>
</evidence>
<dbReference type="FunFam" id="1.10.510.10:FF:000248">
    <property type="entry name" value="S-receptor-like kinase 5"/>
    <property type="match status" value="1"/>
</dbReference>
<dbReference type="InterPro" id="IPR008271">
    <property type="entry name" value="Ser/Thr_kinase_AS"/>
</dbReference>
<keyword evidence="13 20" id="KW-0472">Membrane</keyword>
<proteinExistence type="predicted"/>
<dbReference type="InterPro" id="IPR001938">
    <property type="entry name" value="Thaumatin"/>
</dbReference>
<dbReference type="FunFam" id="3.30.200.20:FF:000178">
    <property type="entry name" value="serine/threonine-protein kinase PBS1-like"/>
    <property type="match status" value="1"/>
</dbReference>
<evidence type="ECO:0000256" key="16">
    <source>
        <dbReference type="ARBA" id="ARBA00023180"/>
    </source>
</evidence>
<dbReference type="Pfam" id="PF00069">
    <property type="entry name" value="Pkinase"/>
    <property type="match status" value="1"/>
</dbReference>
<dbReference type="PROSITE" id="PS00108">
    <property type="entry name" value="PROTEIN_KINASE_ST"/>
    <property type="match status" value="1"/>
</dbReference>
<reference evidence="23" key="1">
    <citation type="journal article" date="2019" name="BMC Genomics">
        <title>A new reference genome for Sorghum bicolor reveals high levels of sequence similarity between sweet and grain genotypes: implications for the genetics of sugar metabolism.</title>
        <authorList>
            <person name="Cooper E.A."/>
            <person name="Brenton Z.W."/>
            <person name="Flinn B.S."/>
            <person name="Jenkins J."/>
            <person name="Shu S."/>
            <person name="Flowers D."/>
            <person name="Luo F."/>
            <person name="Wang Y."/>
            <person name="Xia P."/>
            <person name="Barry K."/>
            <person name="Daum C."/>
            <person name="Lipzen A."/>
            <person name="Yoshinaga Y."/>
            <person name="Schmutz J."/>
            <person name="Saski C."/>
            <person name="Vermerris W."/>
            <person name="Kresovich S."/>
        </authorList>
    </citation>
    <scope>NUCLEOTIDE SEQUENCE</scope>
</reference>
<dbReference type="SUPFAM" id="SSF56112">
    <property type="entry name" value="Protein kinase-like (PK-like)"/>
    <property type="match status" value="1"/>
</dbReference>
<name>A0A921RD50_SORBI</name>
<dbReference type="InterPro" id="IPR017441">
    <property type="entry name" value="Protein_kinase_ATP_BS"/>
</dbReference>
<dbReference type="Proteomes" id="UP000807115">
    <property type="component" value="Chromosome 3"/>
</dbReference>
<keyword evidence="5" id="KW-0808">Transferase</keyword>
<dbReference type="PRINTS" id="PR00347">
    <property type="entry name" value="THAUMATIN"/>
</dbReference>
<gene>
    <name evidence="23" type="ORF">BDA96_03G209600</name>
</gene>
<evidence type="ECO:0000256" key="18">
    <source>
        <dbReference type="ARBA" id="ARBA00048679"/>
    </source>
</evidence>
<dbReference type="PROSITE" id="PS51367">
    <property type="entry name" value="THAUMATIN_2"/>
    <property type="match status" value="1"/>
</dbReference>
<dbReference type="PROSITE" id="PS00107">
    <property type="entry name" value="PROTEIN_KINASE_ATP"/>
    <property type="match status" value="1"/>
</dbReference>
<evidence type="ECO:0000256" key="13">
    <source>
        <dbReference type="ARBA" id="ARBA00023136"/>
    </source>
</evidence>
<keyword evidence="14" id="KW-1015">Disulfide bond</keyword>
<evidence type="ECO:0000256" key="21">
    <source>
        <dbReference type="SAM" id="SignalP"/>
    </source>
</evidence>
<dbReference type="PANTHER" id="PTHR47976">
    <property type="entry name" value="G-TYPE LECTIN S-RECEPTOR-LIKE SERINE/THREONINE-PROTEIN KINASE SD2-5"/>
    <property type="match status" value="1"/>
</dbReference>
<keyword evidence="9 19" id="KW-0547">Nucleotide-binding</keyword>
<dbReference type="InterPro" id="IPR037176">
    <property type="entry name" value="Osmotin/thaumatin-like_sf"/>
</dbReference>
<dbReference type="EC" id="2.7.11.1" evidence="2"/>
<feature type="domain" description="Protein kinase" evidence="22">
    <location>
        <begin position="290"/>
        <end position="575"/>
    </location>
</feature>
<evidence type="ECO:0000256" key="5">
    <source>
        <dbReference type="ARBA" id="ARBA00022679"/>
    </source>
</evidence>
<dbReference type="InterPro" id="IPR011009">
    <property type="entry name" value="Kinase-like_dom_sf"/>
</dbReference>
<evidence type="ECO:0000256" key="12">
    <source>
        <dbReference type="ARBA" id="ARBA00022989"/>
    </source>
</evidence>
<keyword evidence="11 19" id="KW-0067">ATP-binding</keyword>
<keyword evidence="10" id="KW-0418">Kinase</keyword>
<dbReference type="InterPro" id="IPR051343">
    <property type="entry name" value="G-type_lectin_kinases/EP1-like"/>
</dbReference>
<comment type="catalytic activity">
    <reaction evidence="18">
        <text>L-seryl-[protein] + ATP = O-phospho-L-seryl-[protein] + ADP + H(+)</text>
        <dbReference type="Rhea" id="RHEA:17989"/>
        <dbReference type="Rhea" id="RHEA-COMP:9863"/>
        <dbReference type="Rhea" id="RHEA-COMP:11604"/>
        <dbReference type="ChEBI" id="CHEBI:15378"/>
        <dbReference type="ChEBI" id="CHEBI:29999"/>
        <dbReference type="ChEBI" id="CHEBI:30616"/>
        <dbReference type="ChEBI" id="CHEBI:83421"/>
        <dbReference type="ChEBI" id="CHEBI:456216"/>
        <dbReference type="EC" id="2.7.11.1"/>
    </reaction>
</comment>
<sequence length="603" mass="66152">MGVAVKASIALHLLPILLLTATNDAATFTITNNCSFTVWPAATPVGGGTQLNPGQTWTLNVPAGTSAGRLWGRTGCSFRGGSGRCQTGNCGGVLSCKLSPQPPVTLAEFTVNSGTSDFFDISVIDGFNLPMDFMGGAGCSKGPRCLGNSTSQCSDAYTNPSDDNKTFTCPAGTDYQLVFCPSVDLRPTPVTVSPQPAPSPATVIQIAPPSPSLVLSPRGATTARSSSANQVVVILATVGGFIFLVILFIAIFFMCKRRTRHQEMEEMEEFEDLQGTPMRFTFRQLKVATEDFRDKLGEGGFGTVYRGQFGEDIIAVKNLDRTGQGKREFLAEVQTIGGIHHINLVRLIGFCAERSHRLLVYEFMPKGSLDKWIYNRQGNNTTLLDWRTRCKIITHIAKGLCYLHEECTKRIAHLDVKPQNILLDDSFNAKLSDFGLCKLIDRDTSQVITRMRGTPGYLAPEWLTSQITEKADIYSFGIVVMEIISGRKNLDTSRSEESTHLITLLEERVKNGQLAELIDKHNNDMQVHKQEVIQVMKLAMWCLQIDCKRRPQMSDVVKVMDGTMDVETNIDHNFVARNRTIFGVAGNAASSSPYLASDVSGPR</sequence>
<feature type="binding site" evidence="19">
    <location>
        <position position="317"/>
    </location>
    <ligand>
        <name>ATP</name>
        <dbReference type="ChEBI" id="CHEBI:30616"/>
    </ligand>
</feature>
<feature type="signal peptide" evidence="21">
    <location>
        <begin position="1"/>
        <end position="25"/>
    </location>
</feature>
<accession>A0A921RD50</accession>
<keyword evidence="7 21" id="KW-0732">Signal</keyword>
<evidence type="ECO:0000256" key="9">
    <source>
        <dbReference type="ARBA" id="ARBA00022741"/>
    </source>
</evidence>
<evidence type="ECO:0000256" key="15">
    <source>
        <dbReference type="ARBA" id="ARBA00023170"/>
    </source>
</evidence>
<protein>
    <recommendedName>
        <fullName evidence="2">non-specific serine/threonine protein kinase</fullName>
        <ecNumber evidence="2">2.7.11.1</ecNumber>
    </recommendedName>
</protein>
<dbReference type="SMART" id="SM00220">
    <property type="entry name" value="S_TKc"/>
    <property type="match status" value="1"/>
</dbReference>
<dbReference type="GO" id="GO:0005524">
    <property type="term" value="F:ATP binding"/>
    <property type="evidence" value="ECO:0007669"/>
    <property type="project" value="UniProtKB-UniRule"/>
</dbReference>
<keyword evidence="15" id="KW-0675">Receptor</keyword>
<keyword evidence="4" id="KW-0597">Phosphoprotein</keyword>
<evidence type="ECO:0000256" key="3">
    <source>
        <dbReference type="ARBA" id="ARBA00022527"/>
    </source>
</evidence>
<dbReference type="GO" id="GO:0016020">
    <property type="term" value="C:membrane"/>
    <property type="evidence" value="ECO:0007669"/>
    <property type="project" value="UniProtKB-SubCell"/>
</dbReference>
<dbReference type="CDD" id="cd09217">
    <property type="entry name" value="TLP-P"/>
    <property type="match status" value="1"/>
</dbReference>
<evidence type="ECO:0000256" key="8">
    <source>
        <dbReference type="ARBA" id="ARBA00022734"/>
    </source>
</evidence>
<dbReference type="SUPFAM" id="SSF49870">
    <property type="entry name" value="Osmotin, thaumatin-like protein"/>
    <property type="match status" value="1"/>
</dbReference>
<evidence type="ECO:0000256" key="4">
    <source>
        <dbReference type="ARBA" id="ARBA00022553"/>
    </source>
</evidence>
<evidence type="ECO:0000256" key="6">
    <source>
        <dbReference type="ARBA" id="ARBA00022692"/>
    </source>
</evidence>
<evidence type="ECO:0000313" key="24">
    <source>
        <dbReference type="Proteomes" id="UP000807115"/>
    </source>
</evidence>
<dbReference type="EMBL" id="CM027682">
    <property type="protein sequence ID" value="KAG0538139.1"/>
    <property type="molecule type" value="Genomic_DNA"/>
</dbReference>
<reference evidence="23" key="2">
    <citation type="submission" date="2020-10" db="EMBL/GenBank/DDBJ databases">
        <authorList>
            <person name="Cooper E.A."/>
            <person name="Brenton Z.W."/>
            <person name="Flinn B.S."/>
            <person name="Jenkins J."/>
            <person name="Shu S."/>
            <person name="Flowers D."/>
            <person name="Luo F."/>
            <person name="Wang Y."/>
            <person name="Xia P."/>
            <person name="Barry K."/>
            <person name="Daum C."/>
            <person name="Lipzen A."/>
            <person name="Yoshinaga Y."/>
            <person name="Schmutz J."/>
            <person name="Saski C."/>
            <person name="Vermerris W."/>
            <person name="Kresovich S."/>
        </authorList>
    </citation>
    <scope>NUCLEOTIDE SEQUENCE</scope>
</reference>
<organism evidence="23 24">
    <name type="scientific">Sorghum bicolor</name>
    <name type="common">Sorghum</name>
    <name type="synonym">Sorghum vulgare</name>
    <dbReference type="NCBI Taxonomy" id="4558"/>
    <lineage>
        <taxon>Eukaryota</taxon>
        <taxon>Viridiplantae</taxon>
        <taxon>Streptophyta</taxon>
        <taxon>Embryophyta</taxon>
        <taxon>Tracheophyta</taxon>
        <taxon>Spermatophyta</taxon>
        <taxon>Magnoliopsida</taxon>
        <taxon>Liliopsida</taxon>
        <taxon>Poales</taxon>
        <taxon>Poaceae</taxon>
        <taxon>PACMAD clade</taxon>
        <taxon>Panicoideae</taxon>
        <taxon>Andropogonodae</taxon>
        <taxon>Andropogoneae</taxon>
        <taxon>Sorghinae</taxon>
        <taxon>Sorghum</taxon>
    </lineage>
</organism>
<keyword evidence="3" id="KW-0723">Serine/threonine-protein kinase</keyword>
<evidence type="ECO:0000256" key="17">
    <source>
        <dbReference type="ARBA" id="ARBA00047899"/>
    </source>
</evidence>
<evidence type="ECO:0000256" key="19">
    <source>
        <dbReference type="PROSITE-ProRule" id="PRU10141"/>
    </source>
</evidence>
<keyword evidence="6 20" id="KW-0812">Transmembrane</keyword>
<evidence type="ECO:0000256" key="11">
    <source>
        <dbReference type="ARBA" id="ARBA00022840"/>
    </source>
</evidence>
<comment type="subcellular location">
    <subcellularLocation>
        <location evidence="1">Membrane</location>
        <topology evidence="1">Single-pass type I membrane protein</topology>
    </subcellularLocation>
</comment>
<evidence type="ECO:0000259" key="22">
    <source>
        <dbReference type="PROSITE" id="PS50011"/>
    </source>
</evidence>
<dbReference type="InterPro" id="IPR000719">
    <property type="entry name" value="Prot_kinase_dom"/>
</dbReference>
<dbReference type="SMART" id="SM00205">
    <property type="entry name" value="THN"/>
    <property type="match status" value="1"/>
</dbReference>
<evidence type="ECO:0000256" key="14">
    <source>
        <dbReference type="ARBA" id="ARBA00023157"/>
    </source>
</evidence>
<evidence type="ECO:0000256" key="7">
    <source>
        <dbReference type="ARBA" id="ARBA00022729"/>
    </source>
</evidence>
<keyword evidence="16" id="KW-0325">Glycoprotein</keyword>
<dbReference type="Gene3D" id="3.30.200.20">
    <property type="entry name" value="Phosphorylase Kinase, domain 1"/>
    <property type="match status" value="1"/>
</dbReference>
<dbReference type="Gene3D" id="2.60.110.10">
    <property type="entry name" value="Thaumatin"/>
    <property type="match status" value="2"/>
</dbReference>
<dbReference type="CDD" id="cd14066">
    <property type="entry name" value="STKc_IRAK"/>
    <property type="match status" value="1"/>
</dbReference>
<feature type="transmembrane region" description="Helical" evidence="20">
    <location>
        <begin position="231"/>
        <end position="255"/>
    </location>
</feature>
<feature type="chain" id="PRO_5037388133" description="non-specific serine/threonine protein kinase" evidence="21">
    <location>
        <begin position="26"/>
        <end position="603"/>
    </location>
</feature>
<comment type="caution">
    <text evidence="23">The sequence shown here is derived from an EMBL/GenBank/DDBJ whole genome shotgun (WGS) entry which is preliminary data.</text>
</comment>
<dbReference type="AlphaFoldDB" id="A0A921RD50"/>
<dbReference type="Pfam" id="PF00314">
    <property type="entry name" value="Thaumatin"/>
    <property type="match status" value="1"/>
</dbReference>
<comment type="catalytic activity">
    <reaction evidence="17">
        <text>L-threonyl-[protein] + ATP = O-phospho-L-threonyl-[protein] + ADP + H(+)</text>
        <dbReference type="Rhea" id="RHEA:46608"/>
        <dbReference type="Rhea" id="RHEA-COMP:11060"/>
        <dbReference type="Rhea" id="RHEA-COMP:11605"/>
        <dbReference type="ChEBI" id="CHEBI:15378"/>
        <dbReference type="ChEBI" id="CHEBI:30013"/>
        <dbReference type="ChEBI" id="CHEBI:30616"/>
        <dbReference type="ChEBI" id="CHEBI:61977"/>
        <dbReference type="ChEBI" id="CHEBI:456216"/>
        <dbReference type="EC" id="2.7.11.1"/>
    </reaction>
</comment>
<evidence type="ECO:0000256" key="1">
    <source>
        <dbReference type="ARBA" id="ARBA00004479"/>
    </source>
</evidence>
<keyword evidence="8" id="KW-0430">Lectin</keyword>
<dbReference type="Gene3D" id="1.10.510.10">
    <property type="entry name" value="Transferase(Phosphotransferase) domain 1"/>
    <property type="match status" value="1"/>
</dbReference>
<evidence type="ECO:0000256" key="20">
    <source>
        <dbReference type="SAM" id="Phobius"/>
    </source>
</evidence>
<keyword evidence="12 20" id="KW-1133">Transmembrane helix</keyword>
<evidence type="ECO:0000256" key="2">
    <source>
        <dbReference type="ARBA" id="ARBA00012513"/>
    </source>
</evidence>
<evidence type="ECO:0000313" key="23">
    <source>
        <dbReference type="EMBL" id="KAG0538139.1"/>
    </source>
</evidence>
<dbReference type="PANTHER" id="PTHR47976:SF9">
    <property type="entry name" value="OS01G0113650 PROTEIN"/>
    <property type="match status" value="1"/>
</dbReference>